<reference evidence="7 8" key="1">
    <citation type="submission" date="2020-08" db="EMBL/GenBank/DDBJ databases">
        <title>Genomic Encyclopedia of Type Strains, Phase IV (KMG-V): Genome sequencing to study the core and pangenomes of soil and plant-associated prokaryotes.</title>
        <authorList>
            <person name="Whitman W."/>
        </authorList>
    </citation>
    <scope>NUCLEOTIDE SEQUENCE [LARGE SCALE GENOMIC DNA]</scope>
    <source>
        <strain evidence="7 8">S3M1</strain>
    </source>
</reference>
<keyword evidence="4" id="KW-0676">Redox-active center</keyword>
<evidence type="ECO:0000259" key="6">
    <source>
        <dbReference type="PROSITE" id="PS51352"/>
    </source>
</evidence>
<dbReference type="AlphaFoldDB" id="A0A7W9DYQ7"/>
<dbReference type="GO" id="GO:0016209">
    <property type="term" value="F:antioxidant activity"/>
    <property type="evidence" value="ECO:0007669"/>
    <property type="project" value="InterPro"/>
</dbReference>
<evidence type="ECO:0000313" key="7">
    <source>
        <dbReference type="EMBL" id="MBB5636186.1"/>
    </source>
</evidence>
<organism evidence="7 8">
    <name type="scientific">Pedobacter cryoconitis</name>
    <dbReference type="NCBI Taxonomy" id="188932"/>
    <lineage>
        <taxon>Bacteria</taxon>
        <taxon>Pseudomonadati</taxon>
        <taxon>Bacteroidota</taxon>
        <taxon>Sphingobacteriia</taxon>
        <taxon>Sphingobacteriales</taxon>
        <taxon>Sphingobacteriaceae</taxon>
        <taxon>Pedobacter</taxon>
    </lineage>
</organism>
<comment type="subcellular location">
    <subcellularLocation>
        <location evidence="1">Cell envelope</location>
    </subcellularLocation>
</comment>
<evidence type="ECO:0000256" key="5">
    <source>
        <dbReference type="SAM" id="SignalP"/>
    </source>
</evidence>
<dbReference type="Proteomes" id="UP000537204">
    <property type="component" value="Unassembled WGS sequence"/>
</dbReference>
<dbReference type="InterPro" id="IPR036249">
    <property type="entry name" value="Thioredoxin-like_sf"/>
</dbReference>
<accession>A0A7W9DYQ7</accession>
<feature type="domain" description="Thioredoxin" evidence="6">
    <location>
        <begin position="239"/>
        <end position="375"/>
    </location>
</feature>
<evidence type="ECO:0000256" key="2">
    <source>
        <dbReference type="ARBA" id="ARBA00022748"/>
    </source>
</evidence>
<evidence type="ECO:0000256" key="4">
    <source>
        <dbReference type="ARBA" id="ARBA00023284"/>
    </source>
</evidence>
<proteinExistence type="predicted"/>
<feature type="chain" id="PRO_5031184754" evidence="5">
    <location>
        <begin position="21"/>
        <end position="379"/>
    </location>
</feature>
<dbReference type="Gene3D" id="3.40.30.10">
    <property type="entry name" value="Glutaredoxin"/>
    <property type="match status" value="1"/>
</dbReference>
<feature type="signal peptide" evidence="5">
    <location>
        <begin position="1"/>
        <end position="20"/>
    </location>
</feature>
<name>A0A7W9DYQ7_9SPHI</name>
<keyword evidence="5" id="KW-0732">Signal</keyword>
<dbReference type="InterPro" id="IPR025380">
    <property type="entry name" value="DUF4369"/>
</dbReference>
<dbReference type="PANTHER" id="PTHR42852:SF6">
    <property type="entry name" value="THIOL:DISULFIDE INTERCHANGE PROTEIN DSBE"/>
    <property type="match status" value="1"/>
</dbReference>
<comment type="caution">
    <text evidence="7">The sequence shown here is derived from an EMBL/GenBank/DDBJ whole genome shotgun (WGS) entry which is preliminary data.</text>
</comment>
<dbReference type="Pfam" id="PF14289">
    <property type="entry name" value="DUF4369"/>
    <property type="match status" value="1"/>
</dbReference>
<dbReference type="PROSITE" id="PS51352">
    <property type="entry name" value="THIOREDOXIN_2"/>
    <property type="match status" value="1"/>
</dbReference>
<dbReference type="GO" id="GO:0030313">
    <property type="term" value="C:cell envelope"/>
    <property type="evidence" value="ECO:0007669"/>
    <property type="project" value="UniProtKB-SubCell"/>
</dbReference>
<dbReference type="SUPFAM" id="SSF52833">
    <property type="entry name" value="Thioredoxin-like"/>
    <property type="match status" value="1"/>
</dbReference>
<dbReference type="InterPro" id="IPR013766">
    <property type="entry name" value="Thioredoxin_domain"/>
</dbReference>
<evidence type="ECO:0000256" key="1">
    <source>
        <dbReference type="ARBA" id="ARBA00004196"/>
    </source>
</evidence>
<dbReference type="InterPro" id="IPR000866">
    <property type="entry name" value="AhpC/TSA"/>
</dbReference>
<protein>
    <submittedName>
        <fullName evidence="7">Peroxiredoxin</fullName>
    </submittedName>
</protein>
<dbReference type="InterPro" id="IPR050553">
    <property type="entry name" value="Thioredoxin_ResA/DsbE_sf"/>
</dbReference>
<gene>
    <name evidence="7" type="ORF">HDE68_002074</name>
</gene>
<dbReference type="EMBL" id="JACHCE010000002">
    <property type="protein sequence ID" value="MBB5636186.1"/>
    <property type="molecule type" value="Genomic_DNA"/>
</dbReference>
<dbReference type="GO" id="GO:0016491">
    <property type="term" value="F:oxidoreductase activity"/>
    <property type="evidence" value="ECO:0007669"/>
    <property type="project" value="InterPro"/>
</dbReference>
<dbReference type="RefSeq" id="WP_183881468.1">
    <property type="nucleotide sequence ID" value="NZ_JACHCE010000002.1"/>
</dbReference>
<keyword evidence="3" id="KW-1015">Disulfide bond</keyword>
<dbReference type="GO" id="GO:0017004">
    <property type="term" value="P:cytochrome complex assembly"/>
    <property type="evidence" value="ECO:0007669"/>
    <property type="project" value="UniProtKB-KW"/>
</dbReference>
<evidence type="ECO:0000313" key="8">
    <source>
        <dbReference type="Proteomes" id="UP000537204"/>
    </source>
</evidence>
<sequence>MKRIVLSLLISIVGAGAVLAQQKGFTIKGKIGSLNAPAKVYFVSHETKTLDSAILKNGTFQFKGIVKKPGFADLSLDRYGVGKDNIDLENNTDELTFFLDNSEITVNAQDSLIRGKVTGSKRNDQYMAYDKYIGGTVTAAYKNYRNRISPYLWNSYPFTKEFDEYMYRFKTRRFEKQLKFIDENPESLFSLYALTDIISMGFDKDMSKTGAAYRSMDVKLRNTQEGLRIGRLIQIRSQGAVGTMAPDFTLYDVNHKPVTLSAYRGSYVVLYFWVTGNDLIKAENYRMSKASGLYKNKKFKIISISLDPEKKKRVWEKEVRENNLPWVQVWGLKSGPLATTKLYGNLGTPVSIVVDPDGKIALKDLNSHELQYQLAEYMK</sequence>
<dbReference type="CDD" id="cd02966">
    <property type="entry name" value="TlpA_like_family"/>
    <property type="match status" value="1"/>
</dbReference>
<dbReference type="PANTHER" id="PTHR42852">
    <property type="entry name" value="THIOL:DISULFIDE INTERCHANGE PROTEIN DSBE"/>
    <property type="match status" value="1"/>
</dbReference>
<keyword evidence="2" id="KW-0201">Cytochrome c-type biogenesis</keyword>
<dbReference type="Pfam" id="PF00578">
    <property type="entry name" value="AhpC-TSA"/>
    <property type="match status" value="1"/>
</dbReference>
<evidence type="ECO:0000256" key="3">
    <source>
        <dbReference type="ARBA" id="ARBA00023157"/>
    </source>
</evidence>